<proteinExistence type="predicted"/>
<name>A0A0B7GU34_TREPH</name>
<dbReference type="GO" id="GO:0045892">
    <property type="term" value="P:negative regulation of DNA-templated transcription"/>
    <property type="evidence" value="ECO:0007669"/>
    <property type="project" value="InterPro"/>
</dbReference>
<dbReference type="CDD" id="cd00093">
    <property type="entry name" value="HTH_XRE"/>
    <property type="match status" value="1"/>
</dbReference>
<dbReference type="EMBL" id="CDNC01000001">
    <property type="protein sequence ID" value="CEM60480.1"/>
    <property type="molecule type" value="Genomic_DNA"/>
</dbReference>
<protein>
    <submittedName>
        <fullName evidence="1">Uncharacterized protein</fullName>
    </submittedName>
</protein>
<dbReference type="Pfam" id="PF07022">
    <property type="entry name" value="Phage_CI_repr"/>
    <property type="match status" value="1"/>
</dbReference>
<dbReference type="AlphaFoldDB" id="A0A0B7GU34"/>
<sequence>MTGQELVRRIDYLLKLKNEKRQALANAINITSQSFTDWDKRGNFPRADVLYKIAIYLDVPMEFLVTGKNPPHWKPPARIAPIVEILETLSDQDLEVVLKMVSGLVKE</sequence>
<dbReference type="OrthoDB" id="9801008at2"/>
<dbReference type="RefSeq" id="WP_024753620.1">
    <property type="nucleotide sequence ID" value="NZ_CDNC01000001.1"/>
</dbReference>
<accession>A0A0B7GU34</accession>
<dbReference type="InterPro" id="IPR010744">
    <property type="entry name" value="Phage_CI_N"/>
</dbReference>
<dbReference type="SUPFAM" id="SSF47413">
    <property type="entry name" value="lambda repressor-like DNA-binding domains"/>
    <property type="match status" value="1"/>
</dbReference>
<dbReference type="Proteomes" id="UP000042527">
    <property type="component" value="Unassembled WGS sequence"/>
</dbReference>
<dbReference type="InterPro" id="IPR001387">
    <property type="entry name" value="Cro/C1-type_HTH"/>
</dbReference>
<evidence type="ECO:0000313" key="2">
    <source>
        <dbReference type="Proteomes" id="UP000042527"/>
    </source>
</evidence>
<reference evidence="2" key="1">
    <citation type="submission" date="2015-01" db="EMBL/GenBank/DDBJ databases">
        <authorList>
            <person name="Manzoor Shahid"/>
            <person name="Zubair Saima"/>
        </authorList>
    </citation>
    <scope>NUCLEOTIDE SEQUENCE [LARGE SCALE GENOMIC DNA]</scope>
    <source>
        <strain evidence="2">V1</strain>
    </source>
</reference>
<keyword evidence="2" id="KW-1185">Reference proteome</keyword>
<dbReference type="Gene3D" id="1.10.260.40">
    <property type="entry name" value="lambda repressor-like DNA-binding domains"/>
    <property type="match status" value="1"/>
</dbReference>
<gene>
    <name evidence="1" type="ORF">TPHV1_10148</name>
</gene>
<evidence type="ECO:0000313" key="1">
    <source>
        <dbReference type="EMBL" id="CEM60480.1"/>
    </source>
</evidence>
<dbReference type="GO" id="GO:0003677">
    <property type="term" value="F:DNA binding"/>
    <property type="evidence" value="ECO:0007669"/>
    <property type="project" value="InterPro"/>
</dbReference>
<dbReference type="GeneID" id="57753494"/>
<organism evidence="1 2">
    <name type="scientific">Treponema phagedenis</name>
    <dbReference type="NCBI Taxonomy" id="162"/>
    <lineage>
        <taxon>Bacteria</taxon>
        <taxon>Pseudomonadati</taxon>
        <taxon>Spirochaetota</taxon>
        <taxon>Spirochaetia</taxon>
        <taxon>Spirochaetales</taxon>
        <taxon>Treponemataceae</taxon>
        <taxon>Treponema</taxon>
    </lineage>
</organism>
<dbReference type="PROSITE" id="PS50943">
    <property type="entry name" value="HTH_CROC1"/>
    <property type="match status" value="1"/>
</dbReference>
<dbReference type="InterPro" id="IPR010982">
    <property type="entry name" value="Lambda_DNA-bd_dom_sf"/>
</dbReference>